<feature type="non-terminal residue" evidence="2">
    <location>
        <position position="400"/>
    </location>
</feature>
<gene>
    <name evidence="2" type="ORF">B0T20DRAFT_331427</name>
</gene>
<reference evidence="2" key="2">
    <citation type="submission" date="2023-07" db="EMBL/GenBank/DDBJ databases">
        <authorList>
            <consortium name="Lawrence Berkeley National Laboratory"/>
            <person name="Haridas S."/>
            <person name="Hensen N."/>
            <person name="Bonometti L."/>
            <person name="Westerberg I."/>
            <person name="Brannstrom I.O."/>
            <person name="Guillou S."/>
            <person name="Cros-Aarteil S."/>
            <person name="Calhoun S."/>
            <person name="Kuo A."/>
            <person name="Mondo S."/>
            <person name="Pangilinan J."/>
            <person name="Riley R."/>
            <person name="LaButti K."/>
            <person name="Andreopoulos B."/>
            <person name="Lipzen A."/>
            <person name="Chen C."/>
            <person name="Yanf M."/>
            <person name="Daum C."/>
            <person name="Ng V."/>
            <person name="Clum A."/>
            <person name="Steindorff A."/>
            <person name="Ohm R."/>
            <person name="Martin F."/>
            <person name="Silar P."/>
            <person name="Natvig D."/>
            <person name="Lalanne C."/>
            <person name="Gautier V."/>
            <person name="Ament-velasquez S.L."/>
            <person name="Kruys A."/>
            <person name="Hutchinson M.I."/>
            <person name="Powell A.J."/>
            <person name="Barry K."/>
            <person name="Miller A.N."/>
            <person name="Grigoriev I.V."/>
            <person name="Debuchy R."/>
            <person name="Gladieux P."/>
            <person name="Thoren M.H."/>
            <person name="Johannesson H."/>
        </authorList>
    </citation>
    <scope>NUCLEOTIDE SEQUENCE</scope>
    <source>
        <strain evidence="2">FGSC 1904</strain>
    </source>
</reference>
<comment type="caution">
    <text evidence="2">The sequence shown here is derived from an EMBL/GenBank/DDBJ whole genome shotgun (WGS) entry which is preliminary data.</text>
</comment>
<dbReference type="AlphaFoldDB" id="A0AAE0UD34"/>
<evidence type="ECO:0000313" key="2">
    <source>
        <dbReference type="EMBL" id="KAK3399682.1"/>
    </source>
</evidence>
<evidence type="ECO:0000256" key="1">
    <source>
        <dbReference type="SAM" id="MobiDB-lite"/>
    </source>
</evidence>
<dbReference type="Proteomes" id="UP001281003">
    <property type="component" value="Unassembled WGS sequence"/>
</dbReference>
<feature type="region of interest" description="Disordered" evidence="1">
    <location>
        <begin position="1"/>
        <end position="37"/>
    </location>
</feature>
<dbReference type="EMBL" id="JAUTDP010000004">
    <property type="protein sequence ID" value="KAK3399682.1"/>
    <property type="molecule type" value="Genomic_DNA"/>
</dbReference>
<keyword evidence="3" id="KW-1185">Reference proteome</keyword>
<sequence>QFEANLPMLQQAASQNAQQAPPVNDIDQQAAQGPPGYQYTAAPPGVIVEIDTIMARVAGTPIQGAYFTIADDIYYFVRNHRFDIIPNVLGAPRSREATQASHRAVGAPLPYNPPLWQTYEAAALQGERGQEIERLVEGHRAFAHDAFRWAVFLDRFGNLEAGYAHLGQARPLIAGLHAKLAEHEKQGVARDAGNHPAVDHVLENMVYQNEPEFLAGQEWGFRQKASQVRTRNAITQASFSDIPRTPEQETAEVLNLLTDELNELNIVDKLTHRTSNGQTRDNHVLISIRGMSLLNLESQAWRAMREARNMQVGMPSANVFNVDLVYKPYPSFGARVRQFRTLFRSSKAAVVNTTETPYLIRSVGRPASELTMKRWNKNGSDAKAADLTLAKTVRLNQGAA</sequence>
<reference evidence="2" key="1">
    <citation type="journal article" date="2023" name="Mol. Phylogenet. Evol.">
        <title>Genome-scale phylogeny and comparative genomics of the fungal order Sordariales.</title>
        <authorList>
            <person name="Hensen N."/>
            <person name="Bonometti L."/>
            <person name="Westerberg I."/>
            <person name="Brannstrom I.O."/>
            <person name="Guillou S."/>
            <person name="Cros-Aarteil S."/>
            <person name="Calhoun S."/>
            <person name="Haridas S."/>
            <person name="Kuo A."/>
            <person name="Mondo S."/>
            <person name="Pangilinan J."/>
            <person name="Riley R."/>
            <person name="LaButti K."/>
            <person name="Andreopoulos B."/>
            <person name="Lipzen A."/>
            <person name="Chen C."/>
            <person name="Yan M."/>
            <person name="Daum C."/>
            <person name="Ng V."/>
            <person name="Clum A."/>
            <person name="Steindorff A."/>
            <person name="Ohm R.A."/>
            <person name="Martin F."/>
            <person name="Silar P."/>
            <person name="Natvig D.O."/>
            <person name="Lalanne C."/>
            <person name="Gautier V."/>
            <person name="Ament-Velasquez S.L."/>
            <person name="Kruys A."/>
            <person name="Hutchinson M.I."/>
            <person name="Powell A.J."/>
            <person name="Barry K."/>
            <person name="Miller A.N."/>
            <person name="Grigoriev I.V."/>
            <person name="Debuchy R."/>
            <person name="Gladieux P."/>
            <person name="Hiltunen Thoren M."/>
            <person name="Johannesson H."/>
        </authorList>
    </citation>
    <scope>NUCLEOTIDE SEQUENCE</scope>
    <source>
        <strain evidence="2">FGSC 1904</strain>
    </source>
</reference>
<evidence type="ECO:0000313" key="3">
    <source>
        <dbReference type="Proteomes" id="UP001281003"/>
    </source>
</evidence>
<name>A0AAE0UD34_SORBR</name>
<accession>A0AAE0UD34</accession>
<feature type="compositionally biased region" description="Low complexity" evidence="1">
    <location>
        <begin position="10"/>
        <end position="20"/>
    </location>
</feature>
<feature type="non-terminal residue" evidence="2">
    <location>
        <position position="1"/>
    </location>
</feature>
<organism evidence="2 3">
    <name type="scientific">Sordaria brevicollis</name>
    <dbReference type="NCBI Taxonomy" id="83679"/>
    <lineage>
        <taxon>Eukaryota</taxon>
        <taxon>Fungi</taxon>
        <taxon>Dikarya</taxon>
        <taxon>Ascomycota</taxon>
        <taxon>Pezizomycotina</taxon>
        <taxon>Sordariomycetes</taxon>
        <taxon>Sordariomycetidae</taxon>
        <taxon>Sordariales</taxon>
        <taxon>Sordariaceae</taxon>
        <taxon>Sordaria</taxon>
    </lineage>
</organism>
<proteinExistence type="predicted"/>
<protein>
    <submittedName>
        <fullName evidence="2">Uncharacterized protein</fullName>
    </submittedName>
</protein>